<dbReference type="Proteomes" id="UP001145072">
    <property type="component" value="Unassembled WGS sequence"/>
</dbReference>
<evidence type="ECO:0000256" key="1">
    <source>
        <dbReference type="SAM" id="Phobius"/>
    </source>
</evidence>
<feature type="transmembrane region" description="Helical" evidence="1">
    <location>
        <begin position="218"/>
        <end position="241"/>
    </location>
</feature>
<evidence type="ECO:0000313" key="3">
    <source>
        <dbReference type="Proteomes" id="UP001145072"/>
    </source>
</evidence>
<feature type="transmembrane region" description="Helical" evidence="1">
    <location>
        <begin position="247"/>
        <end position="265"/>
    </location>
</feature>
<accession>A0A9X3WKU7</accession>
<keyword evidence="3" id="KW-1185">Reference proteome</keyword>
<organism evidence="2 3">
    <name type="scientific">Aquibacillus koreensis</name>
    <dbReference type="NCBI Taxonomy" id="279446"/>
    <lineage>
        <taxon>Bacteria</taxon>
        <taxon>Bacillati</taxon>
        <taxon>Bacillota</taxon>
        <taxon>Bacilli</taxon>
        <taxon>Bacillales</taxon>
        <taxon>Bacillaceae</taxon>
        <taxon>Aquibacillus</taxon>
    </lineage>
</organism>
<keyword evidence="1" id="KW-0472">Membrane</keyword>
<keyword evidence="1" id="KW-0812">Transmembrane</keyword>
<feature type="transmembrane region" description="Helical" evidence="1">
    <location>
        <begin position="324"/>
        <end position="343"/>
    </location>
</feature>
<keyword evidence="1" id="KW-1133">Transmembrane helix</keyword>
<dbReference type="AlphaFoldDB" id="A0A9X3WKU7"/>
<feature type="transmembrane region" description="Helical" evidence="1">
    <location>
        <begin position="124"/>
        <end position="143"/>
    </location>
</feature>
<name>A0A9X3WKU7_9BACI</name>
<comment type="caution">
    <text evidence="2">The sequence shown here is derived from an EMBL/GenBank/DDBJ whole genome shotgun (WGS) entry which is preliminary data.</text>
</comment>
<protein>
    <submittedName>
        <fullName evidence="2">Peptidase</fullName>
    </submittedName>
</protein>
<gene>
    <name evidence="2" type="ORF">NC661_16435</name>
</gene>
<reference evidence="2" key="1">
    <citation type="submission" date="2022-06" db="EMBL/GenBank/DDBJ databases">
        <title>Aquibacillus sp. a new bacterium isolated from soil saline samples.</title>
        <authorList>
            <person name="Galisteo C."/>
            <person name="De La Haba R."/>
            <person name="Sanchez-Porro C."/>
            <person name="Ventosa A."/>
        </authorList>
    </citation>
    <scope>NUCLEOTIDE SEQUENCE</scope>
    <source>
        <strain evidence="2">JCM 12387</strain>
    </source>
</reference>
<dbReference type="EMBL" id="JAMQJZ010000015">
    <property type="protein sequence ID" value="MDC3421962.1"/>
    <property type="molecule type" value="Genomic_DNA"/>
</dbReference>
<sequence>MQLSKDSKLTLYPLTIRDDNKHFIVEDNMSGEFYEMPKICIEAINMIRKGETLCEIEERLLLNYPEDEVELLSFANQLLELDLIETIDGKLINNKVKQNHTPNGFKWLSPVVGKFFFNKISTKIFAGIILINIIMVFIHPHLLPNYTDLFIFDSMMFNIVTYMLITLILIMIHEFGHILAVRSYGLPAKLDIGHRLLFVVFETDLTGAWKLRPQQRNILYTAGICFDQVMLLSAFSLLLIFQGSHPVFIGVLSIIVLDIFIKTVYQCCFYMKTDLYYLCENMTGCYNLMENGKKFLHKWIPLIKPDPSTETFEGEEKVVKYYSIFYICGVVFTIGLFAFYFVPQMIFVYSSIIPALFDPSNQASFWDAIIFFSQSVLMIGLLLYVWRKNRTHKSGLIKE</sequence>
<dbReference type="RefSeq" id="WP_259870377.1">
    <property type="nucleotide sequence ID" value="NZ_JAMQJZ010000015.1"/>
</dbReference>
<feature type="transmembrane region" description="Helical" evidence="1">
    <location>
        <begin position="363"/>
        <end position="386"/>
    </location>
</feature>
<feature type="transmembrane region" description="Helical" evidence="1">
    <location>
        <begin position="149"/>
        <end position="172"/>
    </location>
</feature>
<evidence type="ECO:0000313" key="2">
    <source>
        <dbReference type="EMBL" id="MDC3421962.1"/>
    </source>
</evidence>
<proteinExistence type="predicted"/>